<reference evidence="1" key="1">
    <citation type="submission" date="2020-05" db="EMBL/GenBank/DDBJ databases">
        <title>Phylogenomic resolution of chytrid fungi.</title>
        <authorList>
            <person name="Stajich J.E."/>
            <person name="Amses K."/>
            <person name="Simmons R."/>
            <person name="Seto K."/>
            <person name="Myers J."/>
            <person name="Bonds A."/>
            <person name="Quandt C.A."/>
            <person name="Barry K."/>
            <person name="Liu P."/>
            <person name="Grigoriev I."/>
            <person name="Longcore J.E."/>
            <person name="James T.Y."/>
        </authorList>
    </citation>
    <scope>NUCLEOTIDE SEQUENCE</scope>
    <source>
        <strain evidence="1">JEL0476</strain>
    </source>
</reference>
<feature type="non-terminal residue" evidence="1">
    <location>
        <position position="1"/>
    </location>
</feature>
<sequence>MISQQNSEYEDELVRITKDLDFRFGDSLPCNDTKVNFVSVRSICHKNIESIVNQCAYVASRIKCTVELIGVELNKNLDFKVGIIYPDILPKEGVEFLGNFILKHLLSVKLICKSDVIIYTKRKLTKEELQPITQDCQITDDYSKLQNA</sequence>
<accession>A0AAD5XUX7</accession>
<name>A0AAD5XUX7_9FUNG</name>
<protein>
    <submittedName>
        <fullName evidence="1">Uncharacterized protein</fullName>
    </submittedName>
</protein>
<proteinExistence type="predicted"/>
<evidence type="ECO:0000313" key="2">
    <source>
        <dbReference type="Proteomes" id="UP001211065"/>
    </source>
</evidence>
<keyword evidence="2" id="KW-1185">Reference proteome</keyword>
<dbReference type="AlphaFoldDB" id="A0AAD5XUX7"/>
<dbReference type="Proteomes" id="UP001211065">
    <property type="component" value="Unassembled WGS sequence"/>
</dbReference>
<evidence type="ECO:0000313" key="1">
    <source>
        <dbReference type="EMBL" id="KAJ3202944.1"/>
    </source>
</evidence>
<organism evidence="1 2">
    <name type="scientific">Clydaea vesicula</name>
    <dbReference type="NCBI Taxonomy" id="447962"/>
    <lineage>
        <taxon>Eukaryota</taxon>
        <taxon>Fungi</taxon>
        <taxon>Fungi incertae sedis</taxon>
        <taxon>Chytridiomycota</taxon>
        <taxon>Chytridiomycota incertae sedis</taxon>
        <taxon>Chytridiomycetes</taxon>
        <taxon>Lobulomycetales</taxon>
        <taxon>Lobulomycetaceae</taxon>
        <taxon>Clydaea</taxon>
    </lineage>
</organism>
<comment type="caution">
    <text evidence="1">The sequence shown here is derived from an EMBL/GenBank/DDBJ whole genome shotgun (WGS) entry which is preliminary data.</text>
</comment>
<gene>
    <name evidence="1" type="ORF">HK099_001657</name>
</gene>
<dbReference type="EMBL" id="JADGJW010001498">
    <property type="protein sequence ID" value="KAJ3202944.1"/>
    <property type="molecule type" value="Genomic_DNA"/>
</dbReference>